<evidence type="ECO:0000313" key="2">
    <source>
        <dbReference type="Proteomes" id="UP000676336"/>
    </source>
</evidence>
<feature type="non-terminal residue" evidence="1">
    <location>
        <position position="1"/>
    </location>
</feature>
<dbReference type="EMBL" id="CAJOBI010349997">
    <property type="protein sequence ID" value="CAF5220575.1"/>
    <property type="molecule type" value="Genomic_DNA"/>
</dbReference>
<feature type="non-terminal residue" evidence="1">
    <location>
        <position position="55"/>
    </location>
</feature>
<sequence>MSASDPISLLVHKHDIISALIQSLSTCQLHVWNKTHGHVTIEKSMDDRFTYEESA</sequence>
<name>A0A8S3JQM5_9BILA</name>
<dbReference type="AlphaFoldDB" id="A0A8S3JQM5"/>
<accession>A0A8S3JQM5</accession>
<gene>
    <name evidence="1" type="ORF">SMN809_LOCUS81959</name>
</gene>
<comment type="caution">
    <text evidence="1">The sequence shown here is derived from an EMBL/GenBank/DDBJ whole genome shotgun (WGS) entry which is preliminary data.</text>
</comment>
<evidence type="ECO:0000313" key="1">
    <source>
        <dbReference type="EMBL" id="CAF5220575.1"/>
    </source>
</evidence>
<dbReference type="Proteomes" id="UP000676336">
    <property type="component" value="Unassembled WGS sequence"/>
</dbReference>
<proteinExistence type="predicted"/>
<protein>
    <submittedName>
        <fullName evidence="1">Uncharacterized protein</fullName>
    </submittedName>
</protein>
<reference evidence="1" key="1">
    <citation type="submission" date="2021-02" db="EMBL/GenBank/DDBJ databases">
        <authorList>
            <person name="Nowell W R."/>
        </authorList>
    </citation>
    <scope>NUCLEOTIDE SEQUENCE</scope>
</reference>
<organism evidence="1 2">
    <name type="scientific">Rotaria magnacalcarata</name>
    <dbReference type="NCBI Taxonomy" id="392030"/>
    <lineage>
        <taxon>Eukaryota</taxon>
        <taxon>Metazoa</taxon>
        <taxon>Spiralia</taxon>
        <taxon>Gnathifera</taxon>
        <taxon>Rotifera</taxon>
        <taxon>Eurotatoria</taxon>
        <taxon>Bdelloidea</taxon>
        <taxon>Philodinida</taxon>
        <taxon>Philodinidae</taxon>
        <taxon>Rotaria</taxon>
    </lineage>
</organism>